<dbReference type="Pfam" id="PF07969">
    <property type="entry name" value="Amidohydro_3"/>
    <property type="match status" value="2"/>
</dbReference>
<feature type="domain" description="Amidohydrolase 3" evidence="2">
    <location>
        <begin position="49"/>
        <end position="287"/>
    </location>
</feature>
<dbReference type="InterPro" id="IPR013108">
    <property type="entry name" value="Amidohydro_3"/>
</dbReference>
<gene>
    <name evidence="3" type="ORF">R8Z58_09035</name>
</gene>
<dbReference type="InterPro" id="IPR023100">
    <property type="entry name" value="D-aminoacylase_insert_dom_sf"/>
</dbReference>
<dbReference type="SUPFAM" id="SSF51556">
    <property type="entry name" value="Metallo-dependent hydrolases"/>
    <property type="match status" value="1"/>
</dbReference>
<dbReference type="InterPro" id="IPR050378">
    <property type="entry name" value="Metallo-dep_Hydrolases_sf"/>
</dbReference>
<sequence>MSAHPHRTVLRGGTVIDGTGAPGRRADLAIVGDRVGAIGEVPARDGDTVVDCRDRLVMPGFVDAHAHADGAVFRPDVQLALLRQGVTTVVGGQDGVSYAPGDGVWATRYFAAINGVHPTFAGGGVAELLRTYDGTTPLNVGYLVPAGTVRHEVMGMDPGRADAAQLARMQQLVRNGLAAGALGLSTGLDYVPGIFADTAELTALCAPVAVAGALYVTHMRGGYEANTAAGLREVVEICGGGDVHPGVRGHVSHLHVDAADAERLLAEATAAGADLTFDMYPYTRGCTLVAMAVLPPEYSALDVDDAVARLSDAAERARLRADWFPTVAGKPSLGPEWPSMIRIGHTPAPEWEWACGMTLAEIARRRGDTVEDATLDLLVAGRLAVNAVMAVRDERPVDNLARLFAHAGHTGGSDGIYIGEVPHPRGWGTFARFLGTYVGRAFSWEEAAVHLAARPAARFGLSGRGILRPGAAADVAIIDPRTVTDAATYEDPRALAVGIDDVFVNGARVLADGALTDVSAGRGLRRSGSPAALALEDPARGSDDTTSHDLR</sequence>
<evidence type="ECO:0000313" key="3">
    <source>
        <dbReference type="EMBL" id="MDW4572912.1"/>
    </source>
</evidence>
<dbReference type="Gene3D" id="2.30.40.10">
    <property type="entry name" value="Urease, subunit C, domain 1"/>
    <property type="match status" value="1"/>
</dbReference>
<protein>
    <submittedName>
        <fullName evidence="3">Amidohydrolase family protein</fullName>
    </submittedName>
</protein>
<keyword evidence="4" id="KW-1185">Reference proteome</keyword>
<dbReference type="PANTHER" id="PTHR11647:SF1">
    <property type="entry name" value="COLLAPSIN RESPONSE MEDIATOR PROTEIN"/>
    <property type="match status" value="1"/>
</dbReference>
<dbReference type="InterPro" id="IPR011059">
    <property type="entry name" value="Metal-dep_hydrolase_composite"/>
</dbReference>
<name>A0ABU4H0Q7_9MICO</name>
<dbReference type="InterPro" id="IPR032466">
    <property type="entry name" value="Metal_Hydrolase"/>
</dbReference>
<dbReference type="Gene3D" id="3.30.1490.130">
    <property type="entry name" value="D-aminoacylase. Domain 3"/>
    <property type="match status" value="1"/>
</dbReference>
<accession>A0ABU4H0Q7</accession>
<evidence type="ECO:0000256" key="1">
    <source>
        <dbReference type="SAM" id="MobiDB-lite"/>
    </source>
</evidence>
<dbReference type="Gene3D" id="3.20.20.140">
    <property type="entry name" value="Metal-dependent hydrolases"/>
    <property type="match status" value="1"/>
</dbReference>
<organism evidence="3 4">
    <name type="scientific">Microbacterium arthrosphaerae</name>
    <dbReference type="NCBI Taxonomy" id="792652"/>
    <lineage>
        <taxon>Bacteria</taxon>
        <taxon>Bacillati</taxon>
        <taxon>Actinomycetota</taxon>
        <taxon>Actinomycetes</taxon>
        <taxon>Micrococcales</taxon>
        <taxon>Microbacteriaceae</taxon>
        <taxon>Microbacterium</taxon>
    </lineage>
</organism>
<reference evidence="3 4" key="1">
    <citation type="submission" date="2023-11" db="EMBL/GenBank/DDBJ databases">
        <title>Draft genome sequence of Microbacterium arthrosphaerae JCM 30492.</title>
        <authorList>
            <person name="Zhang G."/>
            <person name="Ding Y."/>
        </authorList>
    </citation>
    <scope>NUCLEOTIDE SEQUENCE [LARGE SCALE GENOMIC DNA]</scope>
    <source>
        <strain evidence="3 4">JCM 30492</strain>
    </source>
</reference>
<dbReference type="SUPFAM" id="SSF51338">
    <property type="entry name" value="Composite domain of metallo-dependent hydrolases"/>
    <property type="match status" value="2"/>
</dbReference>
<dbReference type="RefSeq" id="WP_318353418.1">
    <property type="nucleotide sequence ID" value="NZ_JAWQEV010000002.1"/>
</dbReference>
<feature type="compositionally biased region" description="Basic and acidic residues" evidence="1">
    <location>
        <begin position="537"/>
        <end position="551"/>
    </location>
</feature>
<feature type="region of interest" description="Disordered" evidence="1">
    <location>
        <begin position="529"/>
        <end position="551"/>
    </location>
</feature>
<feature type="domain" description="Amidohydrolase 3" evidence="2">
    <location>
        <begin position="410"/>
        <end position="509"/>
    </location>
</feature>
<evidence type="ECO:0000259" key="2">
    <source>
        <dbReference type="Pfam" id="PF07969"/>
    </source>
</evidence>
<proteinExistence type="predicted"/>
<comment type="caution">
    <text evidence="3">The sequence shown here is derived from an EMBL/GenBank/DDBJ whole genome shotgun (WGS) entry which is preliminary data.</text>
</comment>
<dbReference type="Proteomes" id="UP001283109">
    <property type="component" value="Unassembled WGS sequence"/>
</dbReference>
<dbReference type="PANTHER" id="PTHR11647">
    <property type="entry name" value="HYDRANTOINASE/DIHYDROPYRIMIDINASE FAMILY MEMBER"/>
    <property type="match status" value="1"/>
</dbReference>
<evidence type="ECO:0000313" key="4">
    <source>
        <dbReference type="Proteomes" id="UP001283109"/>
    </source>
</evidence>
<dbReference type="EMBL" id="JAWQEV010000002">
    <property type="protein sequence ID" value="MDW4572912.1"/>
    <property type="molecule type" value="Genomic_DNA"/>
</dbReference>